<evidence type="ECO:0000313" key="2">
    <source>
        <dbReference type="Proteomes" id="UP000249661"/>
    </source>
</evidence>
<accession>A0ACD1GTT8</accession>
<evidence type="ECO:0000313" key="1">
    <source>
        <dbReference type="EMBL" id="RAH64858.1"/>
    </source>
</evidence>
<name>A0ACD1GTT8_9EURO</name>
<gene>
    <name evidence="1" type="ORF">BO66DRAFT_395948</name>
</gene>
<protein>
    <submittedName>
        <fullName evidence="1">Capsule polysaccharide biosynthesis protein</fullName>
    </submittedName>
</protein>
<reference evidence="1" key="1">
    <citation type="submission" date="2018-02" db="EMBL/GenBank/DDBJ databases">
        <title>The genomes of Aspergillus section Nigri reveals drivers in fungal speciation.</title>
        <authorList>
            <consortium name="DOE Joint Genome Institute"/>
            <person name="Vesth T.C."/>
            <person name="Nybo J."/>
            <person name="Theobald S."/>
            <person name="Brandl J."/>
            <person name="Frisvad J.C."/>
            <person name="Nielsen K.F."/>
            <person name="Lyhne E.K."/>
            <person name="Kogle M.E."/>
            <person name="Kuo A."/>
            <person name="Riley R."/>
            <person name="Clum A."/>
            <person name="Nolan M."/>
            <person name="Lipzen A."/>
            <person name="Salamov A."/>
            <person name="Henrissat B."/>
            <person name="Wiebenga A."/>
            <person name="De vries R.P."/>
            <person name="Grigoriev I.V."/>
            <person name="Mortensen U.H."/>
            <person name="Andersen M.R."/>
            <person name="Baker S.E."/>
        </authorList>
    </citation>
    <scope>NUCLEOTIDE SEQUENCE</scope>
    <source>
        <strain evidence="1">CBS 121060</strain>
    </source>
</reference>
<proteinExistence type="predicted"/>
<organism evidence="1 2">
    <name type="scientific">Aspergillus aculeatinus CBS 121060</name>
    <dbReference type="NCBI Taxonomy" id="1448322"/>
    <lineage>
        <taxon>Eukaryota</taxon>
        <taxon>Fungi</taxon>
        <taxon>Dikarya</taxon>
        <taxon>Ascomycota</taxon>
        <taxon>Pezizomycotina</taxon>
        <taxon>Eurotiomycetes</taxon>
        <taxon>Eurotiomycetidae</taxon>
        <taxon>Eurotiales</taxon>
        <taxon>Aspergillaceae</taxon>
        <taxon>Aspergillus</taxon>
        <taxon>Aspergillus subgen. Circumdati</taxon>
    </lineage>
</organism>
<dbReference type="Proteomes" id="UP000249661">
    <property type="component" value="Unassembled WGS sequence"/>
</dbReference>
<dbReference type="EMBL" id="KZ825004">
    <property type="protein sequence ID" value="RAH64858.1"/>
    <property type="molecule type" value="Genomic_DNA"/>
</dbReference>
<keyword evidence="2" id="KW-1185">Reference proteome</keyword>
<sequence>MSTNHSLTENSSAQGQGQQASSAEHLPRLRSPQTIQSMLAGTVTTSSQTNHLSTMGFDNLYTPPVGMHAIPHHLLDLRDDSQIDHDIIHAKPVSDEKNIWFFWTSGYTNMHPYTQRNVRAWHRRFSKLGWTIRVLDCENVREYLDVTDPTLFPRAFADGTISGTYAPQHTSDLVRFPLLLRYGGVYADVGFIQIGDLDRLWNETIASPASRFEVLSYFMGPSDQRGLTNYFLAARKDNPLFLRCHKLLLKLWEGKTSTDGMHASPLLKGVPLMGGSFKIEEEGSKIIDEEETSKLLTDYIIQGQVVSMVMGLVDEEDGWNGPEYIRDHLYGIDFMEGSQLINVFTDWDGRKAFELMSLPLPKAGEAETPEQKQAREVVEGCLTRSFGFKLAHGLILRVFKETLGSLWRKHEGSDIVPGTYAHMLRHAIVYWNQDALPPTLEFTNPEPIKRGPLLRDE</sequence>